<name>A0AAD7J384_9AGAR</name>
<dbReference type="Proteomes" id="UP001215280">
    <property type="component" value="Unassembled WGS sequence"/>
</dbReference>
<feature type="region of interest" description="Disordered" evidence="1">
    <location>
        <begin position="143"/>
        <end position="172"/>
    </location>
</feature>
<protein>
    <submittedName>
        <fullName evidence="2">Uncharacterized protein</fullName>
    </submittedName>
</protein>
<comment type="caution">
    <text evidence="2">The sequence shown here is derived from an EMBL/GenBank/DDBJ whole genome shotgun (WGS) entry which is preliminary data.</text>
</comment>
<evidence type="ECO:0000256" key="1">
    <source>
        <dbReference type="SAM" id="MobiDB-lite"/>
    </source>
</evidence>
<dbReference type="AlphaFoldDB" id="A0AAD7J384"/>
<keyword evidence="3" id="KW-1185">Reference proteome</keyword>
<proteinExistence type="predicted"/>
<reference evidence="2" key="1">
    <citation type="submission" date="2023-03" db="EMBL/GenBank/DDBJ databases">
        <title>Massive genome expansion in bonnet fungi (Mycena s.s.) driven by repeated elements and novel gene families across ecological guilds.</title>
        <authorList>
            <consortium name="Lawrence Berkeley National Laboratory"/>
            <person name="Harder C.B."/>
            <person name="Miyauchi S."/>
            <person name="Viragh M."/>
            <person name="Kuo A."/>
            <person name="Thoen E."/>
            <person name="Andreopoulos B."/>
            <person name="Lu D."/>
            <person name="Skrede I."/>
            <person name="Drula E."/>
            <person name="Henrissat B."/>
            <person name="Morin E."/>
            <person name="Kohler A."/>
            <person name="Barry K."/>
            <person name="LaButti K."/>
            <person name="Morin E."/>
            <person name="Salamov A."/>
            <person name="Lipzen A."/>
            <person name="Mereny Z."/>
            <person name="Hegedus B."/>
            <person name="Baldrian P."/>
            <person name="Stursova M."/>
            <person name="Weitz H."/>
            <person name="Taylor A."/>
            <person name="Grigoriev I.V."/>
            <person name="Nagy L.G."/>
            <person name="Martin F."/>
            <person name="Kauserud H."/>
        </authorList>
    </citation>
    <scope>NUCLEOTIDE SEQUENCE</scope>
    <source>
        <strain evidence="2">CBHHK188m</strain>
    </source>
</reference>
<dbReference type="Pfam" id="PF14441">
    <property type="entry name" value="OTT_1508_deam"/>
    <property type="match status" value="1"/>
</dbReference>
<dbReference type="InterPro" id="IPR027796">
    <property type="entry name" value="OTT_1508_deam-like"/>
</dbReference>
<evidence type="ECO:0000313" key="3">
    <source>
        <dbReference type="Proteomes" id="UP001215280"/>
    </source>
</evidence>
<accession>A0AAD7J384</accession>
<evidence type="ECO:0000313" key="2">
    <source>
        <dbReference type="EMBL" id="KAJ7755379.1"/>
    </source>
</evidence>
<sequence length="172" mass="19773">MEKVLAAADCELGDLEDRSVDEFLGMLSKAQPGAKFNEGKLDIDFQIPLHCECRLLAKFHTRPLIPYVRVSKLTCAFCDMYFAAYRDATNSKIRTRGQTSKRLCLFLVNESALDSKIRKDIIVKLLQRIRNGWKLYRRSSLASQSTSTSGGEEQRSRYEEYGEMEEEISRMK</sequence>
<feature type="non-terminal residue" evidence="2">
    <location>
        <position position="1"/>
    </location>
</feature>
<dbReference type="EMBL" id="JARJLG010000064">
    <property type="protein sequence ID" value="KAJ7755379.1"/>
    <property type="molecule type" value="Genomic_DNA"/>
</dbReference>
<gene>
    <name evidence="2" type="ORF">DFH07DRAFT_1028486</name>
</gene>
<organism evidence="2 3">
    <name type="scientific">Mycena maculata</name>
    <dbReference type="NCBI Taxonomy" id="230809"/>
    <lineage>
        <taxon>Eukaryota</taxon>
        <taxon>Fungi</taxon>
        <taxon>Dikarya</taxon>
        <taxon>Basidiomycota</taxon>
        <taxon>Agaricomycotina</taxon>
        <taxon>Agaricomycetes</taxon>
        <taxon>Agaricomycetidae</taxon>
        <taxon>Agaricales</taxon>
        <taxon>Marasmiineae</taxon>
        <taxon>Mycenaceae</taxon>
        <taxon>Mycena</taxon>
    </lineage>
</organism>